<dbReference type="PIRSF" id="PIRSF001554">
    <property type="entry name" value="SucCS_beta"/>
    <property type="match status" value="1"/>
</dbReference>
<dbReference type="OrthoDB" id="1552at2759"/>
<organism evidence="15 16">
    <name type="scientific">Clytia hemisphaerica</name>
    <dbReference type="NCBI Taxonomy" id="252671"/>
    <lineage>
        <taxon>Eukaryota</taxon>
        <taxon>Metazoa</taxon>
        <taxon>Cnidaria</taxon>
        <taxon>Hydrozoa</taxon>
        <taxon>Hydroidolina</taxon>
        <taxon>Leptothecata</taxon>
        <taxon>Obeliida</taxon>
        <taxon>Clytiidae</taxon>
        <taxon>Clytia</taxon>
    </lineage>
</organism>
<dbReference type="Gene3D" id="3.30.1490.20">
    <property type="entry name" value="ATP-grasp fold, A domain"/>
    <property type="match status" value="1"/>
</dbReference>
<proteinExistence type="inferred from homology"/>
<keyword evidence="8 12" id="KW-0342">GTP-binding</keyword>
<dbReference type="HAMAP" id="MF_03221">
    <property type="entry name" value="Succ_CoA_betaG_euk"/>
    <property type="match status" value="1"/>
</dbReference>
<comment type="subunit">
    <text evidence="11 12">Heterodimer of an alpha and a beta subunit. The beta subunit determines specificity for GTP.</text>
</comment>
<accession>A0A7M6DPT3</accession>
<dbReference type="Proteomes" id="UP000594262">
    <property type="component" value="Unplaced"/>
</dbReference>
<feature type="site" description="Important for substrate specificity" evidence="12">
    <location>
        <position position="80"/>
    </location>
</feature>
<dbReference type="InterPro" id="IPR011761">
    <property type="entry name" value="ATP-grasp"/>
</dbReference>
<dbReference type="SUPFAM" id="SSF56059">
    <property type="entry name" value="Glutathione synthetase ATP-binding domain-like"/>
    <property type="match status" value="1"/>
</dbReference>
<feature type="binding site" evidence="12">
    <location>
        <position position="309"/>
    </location>
    <ligand>
        <name>substrate</name>
        <note>ligand shared with subunit alpha</note>
    </ligand>
</feature>
<evidence type="ECO:0000256" key="9">
    <source>
        <dbReference type="ARBA" id="ARBA00052879"/>
    </source>
</evidence>
<feature type="site" description="Important for substrate specificity" evidence="12">
    <location>
        <position position="148"/>
    </location>
</feature>
<dbReference type="PANTHER" id="PTHR11815:SF10">
    <property type="entry name" value="SUCCINATE--COA LIGASE [GDP-FORMING] SUBUNIT BETA, MITOCHONDRIAL"/>
    <property type="match status" value="1"/>
</dbReference>
<dbReference type="GeneID" id="136798696"/>
<evidence type="ECO:0000256" key="5">
    <source>
        <dbReference type="ARBA" id="ARBA00022741"/>
    </source>
</evidence>
<dbReference type="EnsemblMetazoa" id="CLYHEMT020980.1">
    <property type="protein sequence ID" value="CLYHEMP020980.1"/>
    <property type="gene ID" value="CLYHEMG020980"/>
</dbReference>
<dbReference type="FunFam" id="3.30.1490.20:FF:000004">
    <property type="entry name" value="Succinate--CoA ligase [ADP-forming] subunit beta, mitochondrial"/>
    <property type="match status" value="1"/>
</dbReference>
<keyword evidence="3 12" id="KW-0436">Ligase</keyword>
<dbReference type="Gene3D" id="3.40.50.261">
    <property type="entry name" value="Succinyl-CoA synthetase domains"/>
    <property type="match status" value="1"/>
</dbReference>
<dbReference type="AlphaFoldDB" id="A0A7M6DPT3"/>
<dbReference type="SUPFAM" id="SSF52210">
    <property type="entry name" value="Succinyl-CoA synthetase domains"/>
    <property type="match status" value="1"/>
</dbReference>
<dbReference type="EC" id="6.2.1.4" evidence="12"/>
<feature type="domain" description="ATP-grasp" evidence="14">
    <location>
        <begin position="44"/>
        <end position="275"/>
    </location>
</feature>
<keyword evidence="5 12" id="KW-0547">Nucleotide-binding</keyword>
<evidence type="ECO:0000256" key="13">
    <source>
        <dbReference type="PROSITE-ProRule" id="PRU00409"/>
    </source>
</evidence>
<feature type="binding site" evidence="12">
    <location>
        <position position="147"/>
    </location>
    <ligand>
        <name>GTP</name>
        <dbReference type="ChEBI" id="CHEBI:37565"/>
    </ligand>
</feature>
<feature type="binding site" evidence="12">
    <location>
        <begin position="366"/>
        <end position="368"/>
    </location>
    <ligand>
        <name>substrate</name>
        <note>ligand shared with subunit alpha</note>
    </ligand>
</feature>
<dbReference type="GO" id="GO:0005525">
    <property type="term" value="F:GTP binding"/>
    <property type="evidence" value="ECO:0007669"/>
    <property type="project" value="UniProtKB-UniRule"/>
</dbReference>
<dbReference type="InterPro" id="IPR005811">
    <property type="entry name" value="SUCC_ACL_C"/>
</dbReference>
<dbReference type="GO" id="GO:0006099">
    <property type="term" value="P:tricarboxylic acid cycle"/>
    <property type="evidence" value="ECO:0007669"/>
    <property type="project" value="UniProtKB-UniRule"/>
</dbReference>
<keyword evidence="2 12" id="KW-0816">Tricarboxylic acid cycle</keyword>
<dbReference type="GO" id="GO:0000287">
    <property type="term" value="F:magnesium ion binding"/>
    <property type="evidence" value="ECO:0007669"/>
    <property type="project" value="UniProtKB-UniRule"/>
</dbReference>
<evidence type="ECO:0000256" key="4">
    <source>
        <dbReference type="ARBA" id="ARBA00022723"/>
    </source>
</evidence>
<dbReference type="Pfam" id="PF08442">
    <property type="entry name" value="ATP-grasp_2"/>
    <property type="match status" value="1"/>
</dbReference>
<dbReference type="InterPro" id="IPR034722">
    <property type="entry name" value="Succ_CoA_betaG_euk"/>
</dbReference>
<comment type="similarity">
    <text evidence="12">Belongs to the succinate/malate CoA ligase beta subunit family. GTP-specific subunit beta subfamily.</text>
</comment>
<dbReference type="GO" id="GO:0005739">
    <property type="term" value="C:mitochondrion"/>
    <property type="evidence" value="ECO:0007669"/>
    <property type="project" value="UniProtKB-SubCell"/>
</dbReference>
<evidence type="ECO:0000313" key="16">
    <source>
        <dbReference type="Proteomes" id="UP000594262"/>
    </source>
</evidence>
<dbReference type="PANTHER" id="PTHR11815">
    <property type="entry name" value="SUCCINYL-COA SYNTHETASE BETA CHAIN"/>
    <property type="match status" value="1"/>
</dbReference>
<dbReference type="Pfam" id="PF00549">
    <property type="entry name" value="Ligase_CoA"/>
    <property type="match status" value="1"/>
</dbReference>
<evidence type="ECO:0000256" key="10">
    <source>
        <dbReference type="ARBA" id="ARBA00053833"/>
    </source>
</evidence>
<dbReference type="HAMAP" id="MF_00558">
    <property type="entry name" value="Succ_CoA_beta"/>
    <property type="match status" value="1"/>
</dbReference>
<keyword evidence="7 12" id="KW-0496">Mitochondrion</keyword>
<dbReference type="NCBIfam" id="NF001913">
    <property type="entry name" value="PRK00696.1"/>
    <property type="match status" value="1"/>
</dbReference>
<evidence type="ECO:0000256" key="8">
    <source>
        <dbReference type="ARBA" id="ARBA00023134"/>
    </source>
</evidence>
<dbReference type="FunFam" id="3.40.50.261:FF:000001">
    <property type="entry name" value="Succinate--CoA ligase [ADP-forming] subunit beta"/>
    <property type="match status" value="1"/>
</dbReference>
<reference evidence="15" key="1">
    <citation type="submission" date="2021-01" db="UniProtKB">
        <authorList>
            <consortium name="EnsemblMetazoa"/>
        </authorList>
    </citation>
    <scope>IDENTIFICATION</scope>
</reference>
<dbReference type="GO" id="GO:0006104">
    <property type="term" value="P:succinyl-CoA metabolic process"/>
    <property type="evidence" value="ECO:0007669"/>
    <property type="project" value="InterPro"/>
</dbReference>
<evidence type="ECO:0000313" key="15">
    <source>
        <dbReference type="EnsemblMetazoa" id="CLYHEMP020980.1"/>
    </source>
</evidence>
<comment type="cofactor">
    <cofactor evidence="12">
        <name>Mg(2+)</name>
        <dbReference type="ChEBI" id="CHEBI:18420"/>
    </cofactor>
    <text evidence="12">Binds 1 Mg(2+) ion per subunit.</text>
</comment>
<evidence type="ECO:0000256" key="2">
    <source>
        <dbReference type="ARBA" id="ARBA00022532"/>
    </source>
</evidence>
<comment type="subcellular location">
    <subcellularLocation>
        <location evidence="12">Mitochondrion</location>
    </subcellularLocation>
</comment>
<keyword evidence="13" id="KW-0067">ATP-binding</keyword>
<evidence type="ECO:0000256" key="11">
    <source>
        <dbReference type="ARBA" id="ARBA00063570"/>
    </source>
</evidence>
<keyword evidence="6 12" id="KW-0460">Magnesium</keyword>
<sequence>MASKIACCKNLIQNLNKFTKFCSHASIGLHQQQRNLNLQEYASKKLMSEYGVNVQKFGVADTPSEASDIGKNLMADTATELVVKAQILAGGRGKGVFDNGFKGGVHLTKDANAVEDLATNMLGNKLTTKQTPPGGVLVQKLMVCEALDIERETYLAILMDREAKGPVIVASPEGGMDIEEVAEKSPEKILTEKVDIFTGVTTEQAEKISAFIGLDGDERVQGTEQIKKLYDLFLGVDATQVEINPFGVTDKGEVVCFDAKINFDDNAKFRQQEVFDMDDETETDPRETEAAKHDLQYIALDGNIACMVNGAGLAMATMDIVKLHGGWPANFLDLGGGVTEDMVYHGFNLLAADKNVKAILVNIFGGIVNCATIAKGITNAYRGMNLNLPIVVRLEGTNVDEAKRILSESNMPIETADNLDEAALKAVAAV</sequence>
<protein>
    <recommendedName>
        <fullName evidence="12">Succinate--CoA ligase [GDP-forming] subunit beta, mitochondrial</fullName>
        <ecNumber evidence="12">6.2.1.4</ecNumber>
    </recommendedName>
    <alternativeName>
        <fullName evidence="12">GTP-specific succinyl-CoA synthetase subunit beta</fullName>
        <shortName evidence="12">G-SCS</shortName>
        <shortName evidence="12">GTPSCS</shortName>
    </alternativeName>
    <alternativeName>
        <fullName evidence="12">Succinyl-CoA synthetase beta-G chain</fullName>
        <shortName evidence="12">SCS-betaG</shortName>
    </alternativeName>
</protein>
<comment type="function">
    <text evidence="10 12">GTP-specific succinyl-CoA synthetase functions in the citric acid cycle (TCA), coupling the hydrolysis of succinyl-CoA to the synthesis of GTP and thus represents the only step of substrate-level phosphorylation in the TCA. The beta subunit provides nucleotide specificity of the enzyme and binds the substrate succinate, while the binding sites for coenzyme A and phosphate are found in the alpha subunit.</text>
</comment>
<feature type="binding site" evidence="12">
    <location>
        <position position="258"/>
    </location>
    <ligand>
        <name>Mg(2+)</name>
        <dbReference type="ChEBI" id="CHEBI:18420"/>
    </ligand>
</feature>
<evidence type="ECO:0000256" key="6">
    <source>
        <dbReference type="ARBA" id="ARBA00022842"/>
    </source>
</evidence>
<dbReference type="Gene3D" id="3.30.470.20">
    <property type="entry name" value="ATP-grasp fold, B domain"/>
    <property type="match status" value="1"/>
</dbReference>
<dbReference type="NCBIfam" id="TIGR01016">
    <property type="entry name" value="sucCoAbeta"/>
    <property type="match status" value="1"/>
</dbReference>
<comment type="pathway">
    <text evidence="1 12">Carbohydrate metabolism; tricarboxylic acid cycle; succinate from succinyl-CoA (ligase route): step 1/1.</text>
</comment>
<dbReference type="GO" id="GO:0004776">
    <property type="term" value="F:succinate-CoA ligase (GDP-forming) activity"/>
    <property type="evidence" value="ECO:0007669"/>
    <property type="project" value="UniProtKB-EC"/>
</dbReference>
<dbReference type="GO" id="GO:0042709">
    <property type="term" value="C:succinate-CoA ligase complex"/>
    <property type="evidence" value="ECO:0007669"/>
    <property type="project" value="TreeGrafter"/>
</dbReference>
<dbReference type="RefSeq" id="XP_066911453.1">
    <property type="nucleotide sequence ID" value="XM_067055352.1"/>
</dbReference>
<feature type="binding site" evidence="12">
    <location>
        <position position="244"/>
    </location>
    <ligand>
        <name>Mg(2+)</name>
        <dbReference type="ChEBI" id="CHEBI:18420"/>
    </ligand>
</feature>
<keyword evidence="4 12" id="KW-0479">Metal-binding</keyword>
<comment type="catalytic activity">
    <reaction evidence="9 12">
        <text>GTP + succinate + CoA = succinyl-CoA + GDP + phosphate</text>
        <dbReference type="Rhea" id="RHEA:22120"/>
        <dbReference type="ChEBI" id="CHEBI:30031"/>
        <dbReference type="ChEBI" id="CHEBI:37565"/>
        <dbReference type="ChEBI" id="CHEBI:43474"/>
        <dbReference type="ChEBI" id="CHEBI:57287"/>
        <dbReference type="ChEBI" id="CHEBI:57292"/>
        <dbReference type="ChEBI" id="CHEBI:58189"/>
        <dbReference type="EC" id="6.2.1.4"/>
    </reaction>
</comment>
<feature type="binding site" evidence="12">
    <location>
        <begin position="91"/>
        <end position="93"/>
    </location>
    <ligand>
        <name>GTP</name>
        <dbReference type="ChEBI" id="CHEBI:37565"/>
    </ligand>
</feature>
<dbReference type="GO" id="GO:0005524">
    <property type="term" value="F:ATP binding"/>
    <property type="evidence" value="ECO:0007669"/>
    <property type="project" value="UniProtKB-UniRule"/>
</dbReference>
<evidence type="ECO:0000256" key="12">
    <source>
        <dbReference type="HAMAP-Rule" id="MF_03221"/>
    </source>
</evidence>
<dbReference type="InterPro" id="IPR005809">
    <property type="entry name" value="Succ_CoA_ligase-like_bsu"/>
</dbReference>
<feature type="binding site" evidence="12">
    <location>
        <position position="55"/>
    </location>
    <ligand>
        <name>GTP</name>
        <dbReference type="ChEBI" id="CHEBI:37565"/>
    </ligand>
</feature>
<dbReference type="PROSITE" id="PS50975">
    <property type="entry name" value="ATP_GRASP"/>
    <property type="match status" value="1"/>
</dbReference>
<dbReference type="FunFam" id="3.30.470.20:FF:000002">
    <property type="entry name" value="Succinate--CoA ligase [ADP-forming] subunit beta"/>
    <property type="match status" value="1"/>
</dbReference>
<evidence type="ECO:0000256" key="1">
    <source>
        <dbReference type="ARBA" id="ARBA00005064"/>
    </source>
</evidence>
<name>A0A7M6DPT3_9CNID</name>
<dbReference type="InterPro" id="IPR013650">
    <property type="entry name" value="ATP-grasp_succ-CoA_synth-type"/>
</dbReference>
<dbReference type="GO" id="GO:0004775">
    <property type="term" value="F:succinate-CoA ligase (ADP-forming) activity"/>
    <property type="evidence" value="ECO:0007669"/>
    <property type="project" value="UniProtKB-UniRule"/>
</dbReference>
<evidence type="ECO:0000256" key="7">
    <source>
        <dbReference type="ARBA" id="ARBA00023128"/>
    </source>
</evidence>
<dbReference type="PROSITE" id="PS01217">
    <property type="entry name" value="SUCCINYL_COA_LIG_3"/>
    <property type="match status" value="1"/>
</dbReference>
<dbReference type="InterPro" id="IPR017866">
    <property type="entry name" value="Succ-CoA_synthase_bsu_CS"/>
</dbReference>
<evidence type="ECO:0000256" key="3">
    <source>
        <dbReference type="ARBA" id="ARBA00022598"/>
    </source>
</evidence>
<keyword evidence="16" id="KW-1185">Reference proteome</keyword>
<dbReference type="InterPro" id="IPR016102">
    <property type="entry name" value="Succinyl-CoA_synth-like"/>
</dbReference>
<dbReference type="InterPro" id="IPR013815">
    <property type="entry name" value="ATP_grasp_subdomain_1"/>
</dbReference>
<dbReference type="UniPathway" id="UPA00223">
    <property type="reaction ID" value="UER00999"/>
</dbReference>
<evidence type="ECO:0000259" key="14">
    <source>
        <dbReference type="PROSITE" id="PS50975"/>
    </source>
</evidence>